<accession>A0AAN9WWQ3</accession>
<reference evidence="3 4" key="1">
    <citation type="submission" date="2024-01" db="EMBL/GenBank/DDBJ databases">
        <title>The genomes of 5 underutilized Papilionoideae crops provide insights into root nodulation and disease resistanc.</title>
        <authorList>
            <person name="Jiang F."/>
        </authorList>
    </citation>
    <scope>NUCLEOTIDE SEQUENCE [LARGE SCALE GENOMIC DNA]</scope>
    <source>
        <strain evidence="3">JINMINGXINNONG_FW02</strain>
        <tissue evidence="3">Leaves</tissue>
    </source>
</reference>
<dbReference type="Gene3D" id="1.20.1250.20">
    <property type="entry name" value="MFS general substrate transporter like domains"/>
    <property type="match status" value="1"/>
</dbReference>
<gene>
    <name evidence="3" type="ORF">VNO80_01426</name>
</gene>
<keyword evidence="2" id="KW-1133">Transmembrane helix</keyword>
<keyword evidence="2" id="KW-0812">Transmembrane</keyword>
<keyword evidence="4" id="KW-1185">Reference proteome</keyword>
<dbReference type="EMBL" id="JAYMYR010000001">
    <property type="protein sequence ID" value="KAK7382544.1"/>
    <property type="molecule type" value="Genomic_DNA"/>
</dbReference>
<name>A0AAN9WWQ3_PHACN</name>
<evidence type="ECO:0000313" key="3">
    <source>
        <dbReference type="EMBL" id="KAK7382544.1"/>
    </source>
</evidence>
<dbReference type="InterPro" id="IPR036259">
    <property type="entry name" value="MFS_trans_sf"/>
</dbReference>
<feature type="transmembrane region" description="Helical" evidence="2">
    <location>
        <begin position="95"/>
        <end position="115"/>
    </location>
</feature>
<dbReference type="AlphaFoldDB" id="A0AAN9WWQ3"/>
<evidence type="ECO:0000256" key="1">
    <source>
        <dbReference type="SAM" id="MobiDB-lite"/>
    </source>
</evidence>
<feature type="region of interest" description="Disordered" evidence="1">
    <location>
        <begin position="190"/>
        <end position="211"/>
    </location>
</feature>
<comment type="caution">
    <text evidence="3">The sequence shown here is derived from an EMBL/GenBank/DDBJ whole genome shotgun (WGS) entry which is preliminary data.</text>
</comment>
<dbReference type="Proteomes" id="UP001374584">
    <property type="component" value="Unassembled WGS sequence"/>
</dbReference>
<evidence type="ECO:0000256" key="2">
    <source>
        <dbReference type="SAM" id="Phobius"/>
    </source>
</evidence>
<keyword evidence="2" id="KW-0472">Membrane</keyword>
<proteinExistence type="predicted"/>
<organism evidence="3 4">
    <name type="scientific">Phaseolus coccineus</name>
    <name type="common">Scarlet runner bean</name>
    <name type="synonym">Phaseolus multiflorus</name>
    <dbReference type="NCBI Taxonomy" id="3886"/>
    <lineage>
        <taxon>Eukaryota</taxon>
        <taxon>Viridiplantae</taxon>
        <taxon>Streptophyta</taxon>
        <taxon>Embryophyta</taxon>
        <taxon>Tracheophyta</taxon>
        <taxon>Spermatophyta</taxon>
        <taxon>Magnoliopsida</taxon>
        <taxon>eudicotyledons</taxon>
        <taxon>Gunneridae</taxon>
        <taxon>Pentapetalae</taxon>
        <taxon>rosids</taxon>
        <taxon>fabids</taxon>
        <taxon>Fabales</taxon>
        <taxon>Fabaceae</taxon>
        <taxon>Papilionoideae</taxon>
        <taxon>50 kb inversion clade</taxon>
        <taxon>NPAAA clade</taxon>
        <taxon>indigoferoid/millettioid clade</taxon>
        <taxon>Phaseoleae</taxon>
        <taxon>Phaseolus</taxon>
    </lineage>
</organism>
<sequence>MILWRSASSSSAERAIYAGIVFLALGNSGQKLAENFLLYQLQQKINSKEQDNQTSTNTIPTNIWLTAPSIVGYIITISTYFLIENEKSYEEVFRFAALLMGGAFLLFLFGCVWYRHEELAGESNIRKTQRICKAGLRKRKSKYPTTGDSYYWKGYKQAHLYEHGEGLRLLPRVPRQFRWLDKAAILKAEDQEDASPAETQEKKGKLCTVRK</sequence>
<feature type="transmembrane region" description="Helical" evidence="2">
    <location>
        <begin position="63"/>
        <end position="83"/>
    </location>
</feature>
<protein>
    <submittedName>
        <fullName evidence="3">Uncharacterized protein</fullName>
    </submittedName>
</protein>
<evidence type="ECO:0000313" key="4">
    <source>
        <dbReference type="Proteomes" id="UP001374584"/>
    </source>
</evidence>